<evidence type="ECO:0000313" key="4">
    <source>
        <dbReference type="Proteomes" id="UP001221142"/>
    </source>
</evidence>
<feature type="domain" description="DUF6535" evidence="2">
    <location>
        <begin position="2"/>
        <end position="175"/>
    </location>
</feature>
<organism evidence="3 4">
    <name type="scientific">Roridomyces roridus</name>
    <dbReference type="NCBI Taxonomy" id="1738132"/>
    <lineage>
        <taxon>Eukaryota</taxon>
        <taxon>Fungi</taxon>
        <taxon>Dikarya</taxon>
        <taxon>Basidiomycota</taxon>
        <taxon>Agaricomycotina</taxon>
        <taxon>Agaricomycetes</taxon>
        <taxon>Agaricomycetidae</taxon>
        <taxon>Agaricales</taxon>
        <taxon>Marasmiineae</taxon>
        <taxon>Mycenaceae</taxon>
        <taxon>Roridomyces</taxon>
    </lineage>
</organism>
<evidence type="ECO:0000259" key="2">
    <source>
        <dbReference type="Pfam" id="PF20153"/>
    </source>
</evidence>
<protein>
    <recommendedName>
        <fullName evidence="2">DUF6535 domain-containing protein</fullName>
    </recommendedName>
</protein>
<sequence length="295" mass="32596">MWSIYVGEAERYDAALVESWRADMEGMLIFSGLLSASLTAFLIESYKNLQPDTGELTVAAIQQLVAISLGDTAAASQPPSKFAPTTPAIVCNALWFVSLSLSLICALLATLVEQWAREFLHKTDMRPSPARRARIFSFLYFGLKSFHMPTVVDTIPSLIHGSLLLFFAGLVAFLLPINHLIMYLMAAALTILLISYCVLTILPVLYLDCPYRTPLSTPLWSLSQRALAFLRRPTGPKSGVATMTEAIVRCAIQNTEKRDQRAIRWTLESLTDDTELLPFIELIPDIVSGPDGLLS</sequence>
<dbReference type="InterPro" id="IPR045338">
    <property type="entry name" value="DUF6535"/>
</dbReference>
<dbReference type="Proteomes" id="UP001221142">
    <property type="component" value="Unassembled WGS sequence"/>
</dbReference>
<evidence type="ECO:0000256" key="1">
    <source>
        <dbReference type="SAM" id="Phobius"/>
    </source>
</evidence>
<proteinExistence type="predicted"/>
<name>A0AAD7BCN1_9AGAR</name>
<reference evidence="3" key="1">
    <citation type="submission" date="2023-03" db="EMBL/GenBank/DDBJ databases">
        <title>Massive genome expansion in bonnet fungi (Mycena s.s.) driven by repeated elements and novel gene families across ecological guilds.</title>
        <authorList>
            <consortium name="Lawrence Berkeley National Laboratory"/>
            <person name="Harder C.B."/>
            <person name="Miyauchi S."/>
            <person name="Viragh M."/>
            <person name="Kuo A."/>
            <person name="Thoen E."/>
            <person name="Andreopoulos B."/>
            <person name="Lu D."/>
            <person name="Skrede I."/>
            <person name="Drula E."/>
            <person name="Henrissat B."/>
            <person name="Morin E."/>
            <person name="Kohler A."/>
            <person name="Barry K."/>
            <person name="LaButti K."/>
            <person name="Morin E."/>
            <person name="Salamov A."/>
            <person name="Lipzen A."/>
            <person name="Mereny Z."/>
            <person name="Hegedus B."/>
            <person name="Baldrian P."/>
            <person name="Stursova M."/>
            <person name="Weitz H."/>
            <person name="Taylor A."/>
            <person name="Grigoriev I.V."/>
            <person name="Nagy L.G."/>
            <person name="Martin F."/>
            <person name="Kauserud H."/>
        </authorList>
    </citation>
    <scope>NUCLEOTIDE SEQUENCE</scope>
    <source>
        <strain evidence="3">9284</strain>
    </source>
</reference>
<keyword evidence="1" id="KW-0472">Membrane</keyword>
<feature type="transmembrane region" description="Helical" evidence="1">
    <location>
        <begin position="26"/>
        <end position="43"/>
    </location>
</feature>
<gene>
    <name evidence="3" type="ORF">FB45DRAFT_756846</name>
</gene>
<feature type="transmembrane region" description="Helical" evidence="1">
    <location>
        <begin position="158"/>
        <end position="177"/>
    </location>
</feature>
<keyword evidence="1" id="KW-0812">Transmembrane</keyword>
<feature type="transmembrane region" description="Helical" evidence="1">
    <location>
        <begin position="184"/>
        <end position="207"/>
    </location>
</feature>
<feature type="transmembrane region" description="Helical" evidence="1">
    <location>
        <begin position="93"/>
        <end position="112"/>
    </location>
</feature>
<comment type="caution">
    <text evidence="3">The sequence shown here is derived from an EMBL/GenBank/DDBJ whole genome shotgun (WGS) entry which is preliminary data.</text>
</comment>
<keyword evidence="4" id="KW-1185">Reference proteome</keyword>
<dbReference type="EMBL" id="JARKIF010000021">
    <property type="protein sequence ID" value="KAJ7617315.1"/>
    <property type="molecule type" value="Genomic_DNA"/>
</dbReference>
<dbReference type="Pfam" id="PF20153">
    <property type="entry name" value="DUF6535"/>
    <property type="match status" value="1"/>
</dbReference>
<evidence type="ECO:0000313" key="3">
    <source>
        <dbReference type="EMBL" id="KAJ7617315.1"/>
    </source>
</evidence>
<accession>A0AAD7BCN1</accession>
<dbReference type="AlphaFoldDB" id="A0AAD7BCN1"/>
<keyword evidence="1" id="KW-1133">Transmembrane helix</keyword>